<evidence type="ECO:0000256" key="1">
    <source>
        <dbReference type="SAM" id="MobiDB-lite"/>
    </source>
</evidence>
<evidence type="ECO:0000313" key="4">
    <source>
        <dbReference type="Proteomes" id="UP000712600"/>
    </source>
</evidence>
<name>A0A8S9RSE3_BRACR</name>
<comment type="caution">
    <text evidence="3">The sequence shown here is derived from an EMBL/GenBank/DDBJ whole genome shotgun (WGS) entry which is preliminary data.</text>
</comment>
<gene>
    <name evidence="3" type="ORF">F2Q69_00058142</name>
</gene>
<feature type="transmembrane region" description="Helical" evidence="2">
    <location>
        <begin position="39"/>
        <end position="59"/>
    </location>
</feature>
<sequence>MVFLSSVSLSSSTLSKFNPFSLNDESMLILSNSASDIKFDLFFVIAFVALFFDLSKGVGSVGLSRRRRFCWNLNGDDVCCFSLLVDVLFQFRPFHHREGTPWSSEEHSSNIDIAMDQQEMDQKTSKEIKHHKNYGLSFHFARDQTAQSSTSVPGSIGEDESKGRPIGVKAAKARGKSRVTSLEEAEGNKENEREGDDEVMLNALLIWLALIQVEPRPNRAK</sequence>
<feature type="region of interest" description="Disordered" evidence="1">
    <location>
        <begin position="145"/>
        <end position="196"/>
    </location>
</feature>
<reference evidence="3" key="1">
    <citation type="submission" date="2019-12" db="EMBL/GenBank/DDBJ databases">
        <title>Genome sequencing and annotation of Brassica cretica.</title>
        <authorList>
            <person name="Studholme D.J."/>
            <person name="Sarris P."/>
        </authorList>
    </citation>
    <scope>NUCLEOTIDE SEQUENCE</scope>
    <source>
        <strain evidence="3">PFS-109/04</strain>
        <tissue evidence="3">Leaf</tissue>
    </source>
</reference>
<dbReference type="Proteomes" id="UP000712600">
    <property type="component" value="Unassembled WGS sequence"/>
</dbReference>
<keyword evidence="2" id="KW-1133">Transmembrane helix</keyword>
<dbReference type="EMBL" id="QGKX02000095">
    <property type="protein sequence ID" value="KAF3575082.1"/>
    <property type="molecule type" value="Genomic_DNA"/>
</dbReference>
<proteinExistence type="predicted"/>
<keyword evidence="2" id="KW-0472">Membrane</keyword>
<protein>
    <submittedName>
        <fullName evidence="3">Uncharacterized protein</fullName>
    </submittedName>
</protein>
<accession>A0A8S9RSE3</accession>
<organism evidence="3 4">
    <name type="scientific">Brassica cretica</name>
    <name type="common">Mustard</name>
    <dbReference type="NCBI Taxonomy" id="69181"/>
    <lineage>
        <taxon>Eukaryota</taxon>
        <taxon>Viridiplantae</taxon>
        <taxon>Streptophyta</taxon>
        <taxon>Embryophyta</taxon>
        <taxon>Tracheophyta</taxon>
        <taxon>Spermatophyta</taxon>
        <taxon>Magnoliopsida</taxon>
        <taxon>eudicotyledons</taxon>
        <taxon>Gunneridae</taxon>
        <taxon>Pentapetalae</taxon>
        <taxon>rosids</taxon>
        <taxon>malvids</taxon>
        <taxon>Brassicales</taxon>
        <taxon>Brassicaceae</taxon>
        <taxon>Brassiceae</taxon>
        <taxon>Brassica</taxon>
    </lineage>
</organism>
<keyword evidence="2" id="KW-0812">Transmembrane</keyword>
<dbReference type="AlphaFoldDB" id="A0A8S9RSE3"/>
<evidence type="ECO:0000313" key="3">
    <source>
        <dbReference type="EMBL" id="KAF3575082.1"/>
    </source>
</evidence>
<evidence type="ECO:0000256" key="2">
    <source>
        <dbReference type="SAM" id="Phobius"/>
    </source>
</evidence>